<comment type="subcellular location">
    <subcellularLocation>
        <location evidence="1">Cell inner membrane</location>
        <topology evidence="1">Multi-pass membrane protein</topology>
    </subcellularLocation>
</comment>
<keyword evidence="5 7" id="KW-1133">Transmembrane helix</keyword>
<proteinExistence type="predicted"/>
<dbReference type="SUPFAM" id="SSF103473">
    <property type="entry name" value="MFS general substrate transporter"/>
    <property type="match status" value="1"/>
</dbReference>
<dbReference type="InterPro" id="IPR036259">
    <property type="entry name" value="MFS_trans_sf"/>
</dbReference>
<keyword evidence="2" id="KW-0813">Transport</keyword>
<organism evidence="8">
    <name type="scientific">Arthrobacter saudimassiliensis</name>
    <dbReference type="NCBI Taxonomy" id="1461584"/>
    <lineage>
        <taxon>Bacteria</taxon>
        <taxon>Bacillati</taxon>
        <taxon>Actinomycetota</taxon>
        <taxon>Actinomycetes</taxon>
        <taxon>Micrococcales</taxon>
        <taxon>Micrococcaceae</taxon>
        <taxon>Arthrobacter</taxon>
    </lineage>
</organism>
<keyword evidence="6 7" id="KW-0472">Membrane</keyword>
<feature type="transmembrane region" description="Helical" evidence="7">
    <location>
        <begin position="258"/>
        <end position="277"/>
    </location>
</feature>
<sequence>MPRLLADLTPVRESREYRRLWLGTALSAVGTQLTLTAVSLEVFALTGSSLYVGLLGFVGLAPLVLAGLYGGSVVDAYDRRKVALVSALVLWGTTIGIAAQAWLGLGNVWLLYALVAVHAAAGGINHPARSAIIPHLVRPELLPAANALNMITFGLAAAVGPLAAGVLVGSVGYGWTYTIDVLTFTAAMNALYRLRALPPEGEVNRAGLRSVLEGLRFLGTRPNVRMTFLVDLAAMVLANPRALLPAVGAVVLGGGAETVGLLLAASAVGSVLAGLFSGPLGAVRRQGAAVAWSITAWGMTVSAFGAVVVLAGAQDGPAHPGWLWAAAACMAAGGAADSISAVFRTTILQSATPDHMRGRLQGVFVVVVAGGPRLGDLAAGFGATVLGEGWAAVAGGLACIGVLLLLLRLQPGFAAYDARHPLP</sequence>
<evidence type="ECO:0000256" key="1">
    <source>
        <dbReference type="ARBA" id="ARBA00004429"/>
    </source>
</evidence>
<evidence type="ECO:0000256" key="6">
    <source>
        <dbReference type="ARBA" id="ARBA00023136"/>
    </source>
</evidence>
<keyword evidence="4 7" id="KW-0812">Transmembrane</keyword>
<dbReference type="EMBL" id="LN483071">
    <property type="protein sequence ID" value="CEA08954.1"/>
    <property type="molecule type" value="Genomic_DNA"/>
</dbReference>
<feature type="transmembrane region" description="Helical" evidence="7">
    <location>
        <begin position="20"/>
        <end position="44"/>
    </location>
</feature>
<evidence type="ECO:0000256" key="3">
    <source>
        <dbReference type="ARBA" id="ARBA00022475"/>
    </source>
</evidence>
<feature type="transmembrane region" description="Helical" evidence="7">
    <location>
        <begin position="50"/>
        <end position="70"/>
    </location>
</feature>
<accession>A0A078MRP0</accession>
<dbReference type="Gene3D" id="1.20.1250.20">
    <property type="entry name" value="MFS general substrate transporter like domains"/>
    <property type="match status" value="1"/>
</dbReference>
<name>A0A078MRP0_9MICC</name>
<reference evidence="8" key="1">
    <citation type="submission" date="2014-07" db="EMBL/GenBank/DDBJ databases">
        <authorList>
            <person name="Urmite Genomes Urmite Genomes"/>
        </authorList>
    </citation>
    <scope>NUCLEOTIDE SEQUENCE</scope>
    <source>
        <strain evidence="8">11W110_air</strain>
    </source>
</reference>
<feature type="transmembrane region" description="Helical" evidence="7">
    <location>
        <begin position="289"/>
        <end position="310"/>
    </location>
</feature>
<feature type="transmembrane region" description="Helical" evidence="7">
    <location>
        <begin position="147"/>
        <end position="168"/>
    </location>
</feature>
<protein>
    <submittedName>
        <fullName evidence="8">Enterobactin exporter EntS</fullName>
    </submittedName>
</protein>
<gene>
    <name evidence="8" type="primary">entS_1</name>
    <name evidence="8" type="ORF">BN1051_02317</name>
</gene>
<dbReference type="PANTHER" id="PTHR23513">
    <property type="entry name" value="INTEGRAL MEMBRANE EFFLUX PROTEIN-RELATED"/>
    <property type="match status" value="1"/>
</dbReference>
<evidence type="ECO:0000256" key="4">
    <source>
        <dbReference type="ARBA" id="ARBA00022692"/>
    </source>
</evidence>
<dbReference type="Pfam" id="PF05977">
    <property type="entry name" value="MFS_3"/>
    <property type="match status" value="1"/>
</dbReference>
<feature type="transmembrane region" description="Helical" evidence="7">
    <location>
        <begin position="322"/>
        <end position="343"/>
    </location>
</feature>
<dbReference type="InterPro" id="IPR010290">
    <property type="entry name" value="TM_effector"/>
</dbReference>
<dbReference type="GO" id="GO:0005886">
    <property type="term" value="C:plasma membrane"/>
    <property type="evidence" value="ECO:0007669"/>
    <property type="project" value="UniProtKB-SubCell"/>
</dbReference>
<evidence type="ECO:0000313" key="8">
    <source>
        <dbReference type="EMBL" id="CEA08954.1"/>
    </source>
</evidence>
<dbReference type="PATRIC" id="fig|1461584.3.peg.2292"/>
<evidence type="ECO:0000256" key="2">
    <source>
        <dbReference type="ARBA" id="ARBA00022448"/>
    </source>
</evidence>
<feature type="transmembrane region" description="Helical" evidence="7">
    <location>
        <begin position="363"/>
        <end position="383"/>
    </location>
</feature>
<evidence type="ECO:0000256" key="5">
    <source>
        <dbReference type="ARBA" id="ARBA00022989"/>
    </source>
</evidence>
<feature type="transmembrane region" description="Helical" evidence="7">
    <location>
        <begin position="228"/>
        <end position="252"/>
    </location>
</feature>
<feature type="transmembrane region" description="Helical" evidence="7">
    <location>
        <begin position="389"/>
        <end position="409"/>
    </location>
</feature>
<keyword evidence="3" id="KW-1003">Cell membrane</keyword>
<dbReference type="AlphaFoldDB" id="A0A078MRP0"/>
<feature type="transmembrane region" description="Helical" evidence="7">
    <location>
        <begin position="82"/>
        <end position="103"/>
    </location>
</feature>
<dbReference type="PANTHER" id="PTHR23513:SF9">
    <property type="entry name" value="ENTEROBACTIN EXPORTER ENTS"/>
    <property type="match status" value="1"/>
</dbReference>
<dbReference type="CDD" id="cd06173">
    <property type="entry name" value="MFS_MefA_like"/>
    <property type="match status" value="1"/>
</dbReference>
<evidence type="ECO:0000256" key="7">
    <source>
        <dbReference type="SAM" id="Phobius"/>
    </source>
</evidence>